<reference evidence="2 3" key="1">
    <citation type="submission" date="2019-05" db="EMBL/GenBank/DDBJ databases">
        <title>Another draft genome of Portunus trituberculatus and its Hox gene families provides insights of decapod evolution.</title>
        <authorList>
            <person name="Jeong J.-H."/>
            <person name="Song I."/>
            <person name="Kim S."/>
            <person name="Choi T."/>
            <person name="Kim D."/>
            <person name="Ryu S."/>
            <person name="Kim W."/>
        </authorList>
    </citation>
    <scope>NUCLEOTIDE SEQUENCE [LARGE SCALE GENOMIC DNA]</scope>
    <source>
        <tissue evidence="2">Muscle</tissue>
    </source>
</reference>
<keyword evidence="3" id="KW-1185">Reference proteome</keyword>
<accession>A0A5B7EDX0</accession>
<dbReference type="AlphaFoldDB" id="A0A5B7EDX0"/>
<keyword evidence="1" id="KW-0472">Membrane</keyword>
<evidence type="ECO:0000256" key="1">
    <source>
        <dbReference type="SAM" id="Phobius"/>
    </source>
</evidence>
<comment type="caution">
    <text evidence="2">The sequence shown here is derived from an EMBL/GenBank/DDBJ whole genome shotgun (WGS) entry which is preliminary data.</text>
</comment>
<evidence type="ECO:0000313" key="3">
    <source>
        <dbReference type="Proteomes" id="UP000324222"/>
    </source>
</evidence>
<organism evidence="2 3">
    <name type="scientific">Portunus trituberculatus</name>
    <name type="common">Swimming crab</name>
    <name type="synonym">Neptunus trituberculatus</name>
    <dbReference type="NCBI Taxonomy" id="210409"/>
    <lineage>
        <taxon>Eukaryota</taxon>
        <taxon>Metazoa</taxon>
        <taxon>Ecdysozoa</taxon>
        <taxon>Arthropoda</taxon>
        <taxon>Crustacea</taxon>
        <taxon>Multicrustacea</taxon>
        <taxon>Malacostraca</taxon>
        <taxon>Eumalacostraca</taxon>
        <taxon>Eucarida</taxon>
        <taxon>Decapoda</taxon>
        <taxon>Pleocyemata</taxon>
        <taxon>Brachyura</taxon>
        <taxon>Eubrachyura</taxon>
        <taxon>Portunoidea</taxon>
        <taxon>Portunidae</taxon>
        <taxon>Portuninae</taxon>
        <taxon>Portunus</taxon>
    </lineage>
</organism>
<feature type="transmembrane region" description="Helical" evidence="1">
    <location>
        <begin position="7"/>
        <end position="27"/>
    </location>
</feature>
<proteinExistence type="predicted"/>
<gene>
    <name evidence="2" type="ORF">E2C01_024849</name>
</gene>
<dbReference type="EMBL" id="VSRR010002459">
    <property type="protein sequence ID" value="MPC31555.1"/>
    <property type="molecule type" value="Genomic_DNA"/>
</dbReference>
<evidence type="ECO:0000313" key="2">
    <source>
        <dbReference type="EMBL" id="MPC31555.1"/>
    </source>
</evidence>
<protein>
    <submittedName>
        <fullName evidence="2">Uncharacterized protein</fullName>
    </submittedName>
</protein>
<keyword evidence="1" id="KW-0812">Transmembrane</keyword>
<sequence length="30" mass="3608">MEVRRLMARVFIFLSLSVLGHIFTMSFEYN</sequence>
<keyword evidence="1" id="KW-1133">Transmembrane helix</keyword>
<dbReference type="Proteomes" id="UP000324222">
    <property type="component" value="Unassembled WGS sequence"/>
</dbReference>
<name>A0A5B7EDX0_PORTR</name>